<evidence type="ECO:0000256" key="7">
    <source>
        <dbReference type="SAM" id="Phobius"/>
    </source>
</evidence>
<proteinExistence type="inferred from homology"/>
<evidence type="ECO:0000256" key="1">
    <source>
        <dbReference type="ARBA" id="ARBA00004141"/>
    </source>
</evidence>
<organism evidence="8 9">
    <name type="scientific">Bifiguratus adelaidae</name>
    <dbReference type="NCBI Taxonomy" id="1938954"/>
    <lineage>
        <taxon>Eukaryota</taxon>
        <taxon>Fungi</taxon>
        <taxon>Fungi incertae sedis</taxon>
        <taxon>Mucoromycota</taxon>
        <taxon>Mucoromycotina</taxon>
        <taxon>Endogonomycetes</taxon>
        <taxon>Endogonales</taxon>
        <taxon>Endogonales incertae sedis</taxon>
        <taxon>Bifiguratus</taxon>
    </lineage>
</organism>
<feature type="region of interest" description="Disordered" evidence="6">
    <location>
        <begin position="334"/>
        <end position="366"/>
    </location>
</feature>
<evidence type="ECO:0000313" key="8">
    <source>
        <dbReference type="EMBL" id="OZJ06285.1"/>
    </source>
</evidence>
<dbReference type="PANTHER" id="PTHR12841">
    <property type="entry name" value="PROTEIN UNC-50 HOMOLOG"/>
    <property type="match status" value="1"/>
</dbReference>
<comment type="caution">
    <text evidence="8">The sequence shown here is derived from an EMBL/GenBank/DDBJ whole genome shotgun (WGS) entry which is preliminary data.</text>
</comment>
<dbReference type="InterPro" id="IPR007881">
    <property type="entry name" value="UNC-50"/>
</dbReference>
<keyword evidence="5 7" id="KW-0472">Membrane</keyword>
<evidence type="ECO:0000256" key="3">
    <source>
        <dbReference type="ARBA" id="ARBA00022692"/>
    </source>
</evidence>
<keyword evidence="9" id="KW-1185">Reference proteome</keyword>
<feature type="transmembrane region" description="Helical" evidence="7">
    <location>
        <begin position="108"/>
        <end position="130"/>
    </location>
</feature>
<dbReference type="GO" id="GO:0000139">
    <property type="term" value="C:Golgi membrane"/>
    <property type="evidence" value="ECO:0007669"/>
    <property type="project" value="TreeGrafter"/>
</dbReference>
<dbReference type="Pfam" id="PF05216">
    <property type="entry name" value="UNC-50"/>
    <property type="match status" value="1"/>
</dbReference>
<gene>
    <name evidence="8" type="ORF">BZG36_00815</name>
</gene>
<keyword evidence="4 7" id="KW-1133">Transmembrane helix</keyword>
<dbReference type="OrthoDB" id="10027013at2759"/>
<dbReference type="AlphaFoldDB" id="A0A261Y6Q8"/>
<dbReference type="PANTHER" id="PTHR12841:SF6">
    <property type="entry name" value="PROTEIN UNC-50 HOMOLOG"/>
    <property type="match status" value="1"/>
</dbReference>
<reference evidence="8 9" key="1">
    <citation type="journal article" date="2017" name="Mycologia">
        <title>Bifiguratus adelaidae, gen. et sp. nov., a new member of Mucoromycotina in endophytic and soil-dwelling habitats.</title>
        <authorList>
            <person name="Torres-Cruz T.J."/>
            <person name="Billingsley Tobias T.L."/>
            <person name="Almatruk M."/>
            <person name="Hesse C."/>
            <person name="Kuske C.R."/>
            <person name="Desiro A."/>
            <person name="Benucci G.M."/>
            <person name="Bonito G."/>
            <person name="Stajich J.E."/>
            <person name="Dunlap C."/>
            <person name="Arnold A.E."/>
            <person name="Porras-Alfaro A."/>
        </authorList>
    </citation>
    <scope>NUCLEOTIDE SEQUENCE [LARGE SCALE GENOMIC DNA]</scope>
    <source>
        <strain evidence="8 9">AZ0501</strain>
    </source>
</reference>
<sequence>MLPTTLPQYELQNPSYIQRRPSGTIPLIIRRLWRFPQMDFEFALWQMLYLLIAPRRVYRNVYYHKQTKNQWARDDPAFLVLLSGCISVSAIAWGLVYGTGFLSILKMILFMVLIDFVTVGAIVATFNWFVTNRFLTHRNNMHTIDQRVEWAYAFDVHCNAFFPLFLALYVVQFVFMPLLVHDNFVAKFVGNSMYLVAIVYYLYITFLGYNGPVTAKQVEALLAINAELMRLVVLYQGQDWTQRPEYSLFTARIQGNLTFLAGMADIVVNRKQPLSLPKVPDISTFPTHLIQSSSNLSDLLDQAQQAFAKPSPVPSQPTSSPQITLSPSQLLAGLSHQPGNETFGASSPMVSTAFPNYSQRPMNTSQSPLYIAEPPTNQSEGDFSNFIPQSFTMNNLQANQYMFGFPNGRSGYQ</sequence>
<comment type="subcellular location">
    <subcellularLocation>
        <location evidence="1">Membrane</location>
        <topology evidence="1">Multi-pass membrane protein</topology>
    </subcellularLocation>
</comment>
<dbReference type="Proteomes" id="UP000242875">
    <property type="component" value="Unassembled WGS sequence"/>
</dbReference>
<evidence type="ECO:0000256" key="2">
    <source>
        <dbReference type="ARBA" id="ARBA00006293"/>
    </source>
</evidence>
<feature type="transmembrane region" description="Helical" evidence="7">
    <location>
        <begin position="40"/>
        <end position="57"/>
    </location>
</feature>
<feature type="compositionally biased region" description="Polar residues" evidence="6">
    <location>
        <begin position="337"/>
        <end position="366"/>
    </location>
</feature>
<evidence type="ECO:0000256" key="4">
    <source>
        <dbReference type="ARBA" id="ARBA00022989"/>
    </source>
</evidence>
<feature type="region of interest" description="Disordered" evidence="6">
    <location>
        <begin position="306"/>
        <end position="325"/>
    </location>
</feature>
<comment type="similarity">
    <text evidence="2">Belongs to the unc-50 family.</text>
</comment>
<dbReference type="EMBL" id="MVBO01000005">
    <property type="protein sequence ID" value="OZJ06285.1"/>
    <property type="molecule type" value="Genomic_DNA"/>
</dbReference>
<feature type="transmembrane region" description="Helical" evidence="7">
    <location>
        <begin position="192"/>
        <end position="209"/>
    </location>
</feature>
<feature type="transmembrane region" description="Helical" evidence="7">
    <location>
        <begin position="160"/>
        <end position="180"/>
    </location>
</feature>
<name>A0A261Y6Q8_9FUNG</name>
<evidence type="ECO:0000256" key="6">
    <source>
        <dbReference type="SAM" id="MobiDB-lite"/>
    </source>
</evidence>
<protein>
    <submittedName>
        <fullName evidence="8">Uncharacterized protein</fullName>
    </submittedName>
</protein>
<evidence type="ECO:0000313" key="9">
    <source>
        <dbReference type="Proteomes" id="UP000242875"/>
    </source>
</evidence>
<accession>A0A261Y6Q8</accession>
<feature type="transmembrane region" description="Helical" evidence="7">
    <location>
        <begin position="77"/>
        <end position="96"/>
    </location>
</feature>
<evidence type="ECO:0000256" key="5">
    <source>
        <dbReference type="ARBA" id="ARBA00023136"/>
    </source>
</evidence>
<feature type="compositionally biased region" description="Low complexity" evidence="6">
    <location>
        <begin position="316"/>
        <end position="325"/>
    </location>
</feature>
<keyword evidence="3 7" id="KW-0812">Transmembrane</keyword>